<dbReference type="GO" id="GO:0003700">
    <property type="term" value="F:DNA-binding transcription factor activity"/>
    <property type="evidence" value="ECO:0007669"/>
    <property type="project" value="InterPro"/>
</dbReference>
<dbReference type="PANTHER" id="PTHR42756:SF1">
    <property type="entry name" value="TRANSCRIPTIONAL REPRESSOR OF EMRAB OPERON"/>
    <property type="match status" value="1"/>
</dbReference>
<gene>
    <name evidence="5" type="ORF">FHS18_000235</name>
</gene>
<dbReference type="SUPFAM" id="SSF46785">
    <property type="entry name" value="Winged helix' DNA-binding domain"/>
    <property type="match status" value="1"/>
</dbReference>
<evidence type="ECO:0000313" key="5">
    <source>
        <dbReference type="EMBL" id="MBB3108207.1"/>
    </source>
</evidence>
<dbReference type="PRINTS" id="PR00598">
    <property type="entry name" value="HTHMARR"/>
</dbReference>
<comment type="caution">
    <text evidence="5">The sequence shown here is derived from an EMBL/GenBank/DDBJ whole genome shotgun (WGS) entry which is preliminary data.</text>
</comment>
<dbReference type="EMBL" id="JACHXK010000001">
    <property type="protein sequence ID" value="MBB3108207.1"/>
    <property type="molecule type" value="Genomic_DNA"/>
</dbReference>
<dbReference type="PROSITE" id="PS50995">
    <property type="entry name" value="HTH_MARR_2"/>
    <property type="match status" value="1"/>
</dbReference>
<dbReference type="AlphaFoldDB" id="A0A7W5FKS1"/>
<dbReference type="Proteomes" id="UP000570361">
    <property type="component" value="Unassembled WGS sequence"/>
</dbReference>
<keyword evidence="3" id="KW-0804">Transcription</keyword>
<dbReference type="InterPro" id="IPR036390">
    <property type="entry name" value="WH_DNA-bd_sf"/>
</dbReference>
<dbReference type="RefSeq" id="WP_183596053.1">
    <property type="nucleotide sequence ID" value="NZ_JACHXK010000001.1"/>
</dbReference>
<dbReference type="InterPro" id="IPR036388">
    <property type="entry name" value="WH-like_DNA-bd_sf"/>
</dbReference>
<keyword evidence="6" id="KW-1185">Reference proteome</keyword>
<dbReference type="PANTHER" id="PTHR42756">
    <property type="entry name" value="TRANSCRIPTIONAL REGULATOR, MARR"/>
    <property type="match status" value="1"/>
</dbReference>
<dbReference type="SMART" id="SM00347">
    <property type="entry name" value="HTH_MARR"/>
    <property type="match status" value="1"/>
</dbReference>
<keyword evidence="2 5" id="KW-0238">DNA-binding</keyword>
<evidence type="ECO:0000259" key="4">
    <source>
        <dbReference type="PROSITE" id="PS50995"/>
    </source>
</evidence>
<sequence length="153" mass="17560">MTDREQQELKQLDHAFIQLRRRMDAEWTKGSSQGLNALQARILVRLNEDGPQKASSIAEQLFVTPGAITGIADKLMEMGLIVRERAEEDRRVVLLSVTDEARQIVRNLKEKQREIRDKMFSGLSRQDVGELTRLLMQINRNMDEANKGKPDSE</sequence>
<dbReference type="Pfam" id="PF01047">
    <property type="entry name" value="MarR"/>
    <property type="match status" value="1"/>
</dbReference>
<protein>
    <submittedName>
        <fullName evidence="5">DNA-binding MarR family transcriptional regulator</fullName>
    </submittedName>
</protein>
<accession>A0A7W5FKS1</accession>
<feature type="domain" description="HTH marR-type" evidence="4">
    <location>
        <begin position="5"/>
        <end position="140"/>
    </location>
</feature>
<dbReference type="GO" id="GO:0003677">
    <property type="term" value="F:DNA binding"/>
    <property type="evidence" value="ECO:0007669"/>
    <property type="project" value="UniProtKB-KW"/>
</dbReference>
<proteinExistence type="predicted"/>
<evidence type="ECO:0000256" key="3">
    <source>
        <dbReference type="ARBA" id="ARBA00023163"/>
    </source>
</evidence>
<dbReference type="InterPro" id="IPR000835">
    <property type="entry name" value="HTH_MarR-typ"/>
</dbReference>
<evidence type="ECO:0000256" key="2">
    <source>
        <dbReference type="ARBA" id="ARBA00023125"/>
    </source>
</evidence>
<evidence type="ECO:0000256" key="1">
    <source>
        <dbReference type="ARBA" id="ARBA00023015"/>
    </source>
</evidence>
<reference evidence="5 6" key="1">
    <citation type="submission" date="2020-08" db="EMBL/GenBank/DDBJ databases">
        <title>Genomic Encyclopedia of Type Strains, Phase III (KMG-III): the genomes of soil and plant-associated and newly described type strains.</title>
        <authorList>
            <person name="Whitman W."/>
        </authorList>
    </citation>
    <scope>NUCLEOTIDE SEQUENCE [LARGE SCALE GENOMIC DNA]</scope>
    <source>
        <strain evidence="5 6">CECT 5862</strain>
    </source>
</reference>
<dbReference type="Gene3D" id="1.10.10.10">
    <property type="entry name" value="Winged helix-like DNA-binding domain superfamily/Winged helix DNA-binding domain"/>
    <property type="match status" value="1"/>
</dbReference>
<keyword evidence="1" id="KW-0805">Transcription regulation</keyword>
<organism evidence="5 6">
    <name type="scientific">Paenibacillus phyllosphaerae</name>
    <dbReference type="NCBI Taxonomy" id="274593"/>
    <lineage>
        <taxon>Bacteria</taxon>
        <taxon>Bacillati</taxon>
        <taxon>Bacillota</taxon>
        <taxon>Bacilli</taxon>
        <taxon>Bacillales</taxon>
        <taxon>Paenibacillaceae</taxon>
        <taxon>Paenibacillus</taxon>
    </lineage>
</organism>
<evidence type="ECO:0000313" key="6">
    <source>
        <dbReference type="Proteomes" id="UP000570361"/>
    </source>
</evidence>
<name>A0A7W5FKS1_9BACL</name>